<sequence length="133" mass="14075">MSPQIDAMVIATAVTVLPQVAGPHSGRYGEIVTLLPGRRVEGVRLRTDEIVIGVVARYPATTAEVDAAVRATVHAAIGRVEFPVHLWIGDIAIPRVLSPGITTGRRSARKLPLPSARAWATSRTPATRAGTTP</sequence>
<protein>
    <submittedName>
        <fullName evidence="2">Uncharacterized protein</fullName>
    </submittedName>
</protein>
<reference evidence="3" key="1">
    <citation type="submission" date="2016-10" db="EMBL/GenBank/DDBJ databases">
        <authorList>
            <person name="Varghese N."/>
            <person name="Submissions S."/>
        </authorList>
    </citation>
    <scope>NUCLEOTIDE SEQUENCE [LARGE SCALE GENOMIC DNA]</scope>
    <source>
        <strain evidence="3">CGMCC 4.3506</strain>
    </source>
</reference>
<evidence type="ECO:0000313" key="3">
    <source>
        <dbReference type="Proteomes" id="UP000199623"/>
    </source>
</evidence>
<dbReference type="AlphaFoldDB" id="A0A1G7WH46"/>
<organism evidence="2 3">
    <name type="scientific">Lentzea fradiae</name>
    <dbReference type="NCBI Taxonomy" id="200378"/>
    <lineage>
        <taxon>Bacteria</taxon>
        <taxon>Bacillati</taxon>
        <taxon>Actinomycetota</taxon>
        <taxon>Actinomycetes</taxon>
        <taxon>Pseudonocardiales</taxon>
        <taxon>Pseudonocardiaceae</taxon>
        <taxon>Lentzea</taxon>
    </lineage>
</organism>
<name>A0A1G7WH46_9PSEU</name>
<dbReference type="STRING" id="200378.SAMN05216553_110372"/>
<evidence type="ECO:0000313" key="2">
    <source>
        <dbReference type="EMBL" id="SDG71069.1"/>
    </source>
</evidence>
<feature type="region of interest" description="Disordered" evidence="1">
    <location>
        <begin position="104"/>
        <end position="133"/>
    </location>
</feature>
<evidence type="ECO:0000256" key="1">
    <source>
        <dbReference type="SAM" id="MobiDB-lite"/>
    </source>
</evidence>
<gene>
    <name evidence="2" type="ORF">SAMN05216553_110372</name>
</gene>
<dbReference type="Proteomes" id="UP000199623">
    <property type="component" value="Unassembled WGS sequence"/>
</dbReference>
<dbReference type="EMBL" id="FNCC01000010">
    <property type="protein sequence ID" value="SDG71069.1"/>
    <property type="molecule type" value="Genomic_DNA"/>
</dbReference>
<feature type="compositionally biased region" description="Polar residues" evidence="1">
    <location>
        <begin position="121"/>
        <end position="133"/>
    </location>
</feature>
<proteinExistence type="predicted"/>
<dbReference type="RefSeq" id="WP_176946911.1">
    <property type="nucleotide sequence ID" value="NZ_FNCC01000010.1"/>
</dbReference>
<keyword evidence="3" id="KW-1185">Reference proteome</keyword>
<accession>A0A1G7WH46</accession>